<reference evidence="6 7" key="1">
    <citation type="submission" date="2019-06" db="EMBL/GenBank/DDBJ databases">
        <title>Sequencing the genomes of 1000 actinobacteria strains.</title>
        <authorList>
            <person name="Klenk H.-P."/>
        </authorList>
    </citation>
    <scope>NUCLEOTIDE SEQUENCE [LARGE SCALE GENOMIC DNA]</scope>
    <source>
        <strain evidence="6 7">DSM 45679</strain>
    </source>
</reference>
<keyword evidence="7" id="KW-1185">Reference proteome</keyword>
<dbReference type="Pfam" id="PF11799">
    <property type="entry name" value="IMS_C"/>
    <property type="match status" value="1"/>
</dbReference>
<evidence type="ECO:0000256" key="3">
    <source>
        <dbReference type="ARBA" id="ARBA00049244"/>
    </source>
</evidence>
<dbReference type="Proteomes" id="UP000320876">
    <property type="component" value="Unassembled WGS sequence"/>
</dbReference>
<evidence type="ECO:0000313" key="6">
    <source>
        <dbReference type="EMBL" id="TQI93714.1"/>
    </source>
</evidence>
<keyword evidence="4" id="KW-0235">DNA replication</keyword>
<keyword evidence="4" id="KW-0808">Transferase</keyword>
<dbReference type="GO" id="GO:0009432">
    <property type="term" value="P:SOS response"/>
    <property type="evidence" value="ECO:0007669"/>
    <property type="project" value="TreeGrafter"/>
</dbReference>
<keyword evidence="4" id="KW-0548">Nucleotidyltransferase</keyword>
<dbReference type="GO" id="GO:0000287">
    <property type="term" value="F:magnesium ion binding"/>
    <property type="evidence" value="ECO:0007669"/>
    <property type="project" value="UniProtKB-UniRule"/>
</dbReference>
<dbReference type="CDD" id="cd03586">
    <property type="entry name" value="PolY_Pol_IV_kappa"/>
    <property type="match status" value="1"/>
</dbReference>
<feature type="binding site" evidence="4">
    <location>
        <position position="116"/>
    </location>
    <ligand>
        <name>Mg(2+)</name>
        <dbReference type="ChEBI" id="CHEBI:18420"/>
    </ligand>
</feature>
<evidence type="ECO:0000256" key="4">
    <source>
        <dbReference type="HAMAP-Rule" id="MF_01113"/>
    </source>
</evidence>
<dbReference type="InterPro" id="IPR001126">
    <property type="entry name" value="UmuC"/>
</dbReference>
<dbReference type="AlphaFoldDB" id="A0A542CSB4"/>
<dbReference type="GO" id="GO:0005829">
    <property type="term" value="C:cytosol"/>
    <property type="evidence" value="ECO:0007669"/>
    <property type="project" value="TreeGrafter"/>
</dbReference>
<keyword evidence="4" id="KW-0234">DNA repair</keyword>
<keyword evidence="4" id="KW-0239">DNA-directed DNA polymerase</keyword>
<dbReference type="InterPro" id="IPR043128">
    <property type="entry name" value="Rev_trsase/Diguanyl_cyclase"/>
</dbReference>
<dbReference type="PANTHER" id="PTHR11076:SF33">
    <property type="entry name" value="DNA POLYMERASE KAPPA"/>
    <property type="match status" value="1"/>
</dbReference>
<dbReference type="InterPro" id="IPR050116">
    <property type="entry name" value="DNA_polymerase-Y"/>
</dbReference>
<comment type="catalytic activity">
    <reaction evidence="3 4">
        <text>DNA(n) + a 2'-deoxyribonucleoside 5'-triphosphate = DNA(n+1) + diphosphate</text>
        <dbReference type="Rhea" id="RHEA:22508"/>
        <dbReference type="Rhea" id="RHEA-COMP:17339"/>
        <dbReference type="Rhea" id="RHEA-COMP:17340"/>
        <dbReference type="ChEBI" id="CHEBI:33019"/>
        <dbReference type="ChEBI" id="CHEBI:61560"/>
        <dbReference type="ChEBI" id="CHEBI:173112"/>
        <dbReference type="EC" id="2.7.7.7"/>
    </reaction>
</comment>
<dbReference type="InterPro" id="IPR043502">
    <property type="entry name" value="DNA/RNA_pol_sf"/>
</dbReference>
<comment type="cofactor">
    <cofactor evidence="4">
        <name>Mg(2+)</name>
        <dbReference type="ChEBI" id="CHEBI:18420"/>
    </cofactor>
    <text evidence="4">Binds 2 magnesium ions per subunit.</text>
</comment>
<dbReference type="EMBL" id="VFML01000002">
    <property type="protein sequence ID" value="TQI93714.1"/>
    <property type="molecule type" value="Genomic_DNA"/>
</dbReference>
<dbReference type="InterPro" id="IPR036775">
    <property type="entry name" value="DNA_pol_Y-fam_lit_finger_sf"/>
</dbReference>
<dbReference type="NCBIfam" id="NF002677">
    <property type="entry name" value="PRK02406.1"/>
    <property type="match status" value="1"/>
</dbReference>
<accession>A0A542CSB4</accession>
<dbReference type="GO" id="GO:0042276">
    <property type="term" value="P:error-prone translesion synthesis"/>
    <property type="evidence" value="ECO:0007669"/>
    <property type="project" value="TreeGrafter"/>
</dbReference>
<dbReference type="GO" id="GO:0006281">
    <property type="term" value="P:DNA repair"/>
    <property type="evidence" value="ECO:0007669"/>
    <property type="project" value="UniProtKB-UniRule"/>
</dbReference>
<protein>
    <recommendedName>
        <fullName evidence="4">DNA polymerase IV</fullName>
        <shortName evidence="4">Pol IV</shortName>
        <ecNumber evidence="4">2.7.7.7</ecNumber>
    </recommendedName>
</protein>
<keyword evidence="4" id="KW-0227">DNA damage</keyword>
<keyword evidence="4" id="KW-0460">Magnesium</keyword>
<comment type="caution">
    <text evidence="6">The sequence shown here is derived from an EMBL/GenBank/DDBJ whole genome shotgun (WGS) entry which is preliminary data.</text>
</comment>
<dbReference type="GO" id="GO:0003684">
    <property type="term" value="F:damaged DNA binding"/>
    <property type="evidence" value="ECO:0007669"/>
    <property type="project" value="InterPro"/>
</dbReference>
<dbReference type="Gene3D" id="3.30.1490.100">
    <property type="entry name" value="DNA polymerase, Y-family, little finger domain"/>
    <property type="match status" value="1"/>
</dbReference>
<keyword evidence="4" id="KW-0479">Metal-binding</keyword>
<dbReference type="OrthoDB" id="9808813at2"/>
<dbReference type="PROSITE" id="PS50173">
    <property type="entry name" value="UMUC"/>
    <property type="match status" value="1"/>
</dbReference>
<evidence type="ECO:0000256" key="2">
    <source>
        <dbReference type="ARBA" id="ARBA00025589"/>
    </source>
</evidence>
<dbReference type="InterPro" id="IPR017961">
    <property type="entry name" value="DNA_pol_Y-fam_little_finger"/>
</dbReference>
<feature type="site" description="Substrate discrimination" evidence="4">
    <location>
        <position position="31"/>
    </location>
</feature>
<dbReference type="GO" id="GO:0006261">
    <property type="term" value="P:DNA-templated DNA replication"/>
    <property type="evidence" value="ECO:0007669"/>
    <property type="project" value="UniProtKB-UniRule"/>
</dbReference>
<comment type="similarity">
    <text evidence="1 4">Belongs to the DNA polymerase type-Y family.</text>
</comment>
<feature type="domain" description="UmuC" evidence="5">
    <location>
        <begin position="22"/>
        <end position="198"/>
    </location>
</feature>
<dbReference type="Gene3D" id="1.10.150.20">
    <property type="entry name" value="5' to 3' exonuclease, C-terminal subdomain"/>
    <property type="match status" value="1"/>
</dbReference>
<keyword evidence="4" id="KW-0238">DNA-binding</keyword>
<gene>
    <name evidence="4" type="primary">dinB</name>
    <name evidence="6" type="ORF">FB471_5855</name>
</gene>
<feature type="active site" evidence="4">
    <location>
        <position position="117"/>
    </location>
</feature>
<dbReference type="GO" id="GO:0003887">
    <property type="term" value="F:DNA-directed DNA polymerase activity"/>
    <property type="evidence" value="ECO:0007669"/>
    <property type="project" value="UniProtKB-UniRule"/>
</dbReference>
<keyword evidence="4" id="KW-0515">Mutator protein</keyword>
<organism evidence="6 7">
    <name type="scientific">Amycolatopsis cihanbeyliensis</name>
    <dbReference type="NCBI Taxonomy" id="1128664"/>
    <lineage>
        <taxon>Bacteria</taxon>
        <taxon>Bacillati</taxon>
        <taxon>Actinomycetota</taxon>
        <taxon>Actinomycetes</taxon>
        <taxon>Pseudonocardiales</taxon>
        <taxon>Pseudonocardiaceae</taxon>
        <taxon>Amycolatopsis</taxon>
    </lineage>
</organism>
<comment type="function">
    <text evidence="2 4">Poorly processive, error-prone DNA polymerase involved in untargeted mutagenesis. Copies undamaged DNA at stalled replication forks, which arise in vivo from mismatched or misaligned primer ends. These misaligned primers can be extended by PolIV. Exhibits no 3'-5' exonuclease (proofreading) activity. May be involved in translesional synthesis, in conjunction with the beta clamp from PolIII.</text>
</comment>
<evidence type="ECO:0000313" key="7">
    <source>
        <dbReference type="Proteomes" id="UP000320876"/>
    </source>
</evidence>
<feature type="binding site" evidence="4">
    <location>
        <position position="26"/>
    </location>
    <ligand>
        <name>Mg(2+)</name>
        <dbReference type="ChEBI" id="CHEBI:18420"/>
    </ligand>
</feature>
<keyword evidence="4" id="KW-0963">Cytoplasm</keyword>
<proteinExistence type="inferred from homology"/>
<evidence type="ECO:0000256" key="1">
    <source>
        <dbReference type="ARBA" id="ARBA00010945"/>
    </source>
</evidence>
<dbReference type="InterPro" id="IPR022880">
    <property type="entry name" value="DNApol_IV"/>
</dbReference>
<dbReference type="Gene3D" id="3.30.70.270">
    <property type="match status" value="1"/>
</dbReference>
<dbReference type="PANTHER" id="PTHR11076">
    <property type="entry name" value="DNA REPAIR POLYMERASE UMUC / TRANSFERASE FAMILY MEMBER"/>
    <property type="match status" value="1"/>
</dbReference>
<comment type="subunit">
    <text evidence="4">Monomer.</text>
</comment>
<dbReference type="EC" id="2.7.7.7" evidence="4"/>
<sequence length="411" mass="44020">MIRLPDVGGRCEHVFVSTRETILHADLDAFYAAVEQRDDPWLRGRPVIVGPGVVLAASYEAKAYGVRTAMNGARARGLCPRAIVVRPRMSAYAEASRAVFEVFRATTPLVEGLSIDEAFLDVGGLGRIGGPPAEIAARLRRDVLERVGLPITVGVARTKFLAKVASGVAKPDGLLLVPAEEELGFLHSLEVERLWGVGPATAARLRERGIATVGQVAGLGEPGLIAIAGQAAGRHLHSLAHNHDPRPVHPGRRRRSIGAQRALGRRARSPADLDAIVVSLVDRLARRLRQARRTCRTVVLRLRFGDYARASRSRTMVDATAETEAILGTARGLLSAAWPMIERRGLTLLGLALGNLAEDSPMQLTLPFTPATGSALDAALDNVRDRFGSAAVTRATLLNRDQGVAVPLLPD</sequence>
<dbReference type="SUPFAM" id="SSF56672">
    <property type="entry name" value="DNA/RNA polymerases"/>
    <property type="match status" value="1"/>
</dbReference>
<evidence type="ECO:0000259" key="5">
    <source>
        <dbReference type="PROSITE" id="PS50173"/>
    </source>
</evidence>
<dbReference type="NCBIfam" id="NF003015">
    <property type="entry name" value="PRK03858.1"/>
    <property type="match status" value="1"/>
</dbReference>
<comment type="subcellular location">
    <subcellularLocation>
        <location evidence="4">Cytoplasm</location>
    </subcellularLocation>
</comment>
<dbReference type="Pfam" id="PF00817">
    <property type="entry name" value="IMS"/>
    <property type="match status" value="1"/>
</dbReference>
<name>A0A542CSB4_AMYCI</name>
<dbReference type="HAMAP" id="MF_01113">
    <property type="entry name" value="DNApol_IV"/>
    <property type="match status" value="1"/>
</dbReference>
<dbReference type="Gene3D" id="3.40.1170.60">
    <property type="match status" value="1"/>
</dbReference>
<dbReference type="SUPFAM" id="SSF100879">
    <property type="entry name" value="Lesion bypass DNA polymerase (Y-family), little finger domain"/>
    <property type="match status" value="1"/>
</dbReference>